<dbReference type="CDD" id="cd16100">
    <property type="entry name" value="ARID"/>
    <property type="match status" value="1"/>
</dbReference>
<dbReference type="SUPFAM" id="SSF46774">
    <property type="entry name" value="ARID-like"/>
    <property type="match status" value="1"/>
</dbReference>
<reference evidence="2 3" key="1">
    <citation type="journal article" date="2018" name="Front. Plant Sci.">
        <title>Red Clover (Trifolium pratense) and Zigzag Clover (T. medium) - A Picture of Genomic Similarities and Differences.</title>
        <authorList>
            <person name="Dluhosova J."/>
            <person name="Istvanek J."/>
            <person name="Nedelnik J."/>
            <person name="Repkova J."/>
        </authorList>
    </citation>
    <scope>NUCLEOTIDE SEQUENCE [LARGE SCALE GENOMIC DNA]</scope>
    <source>
        <strain evidence="3">cv. 10/8</strain>
        <tissue evidence="2">Leaf</tissue>
    </source>
</reference>
<dbReference type="Gene3D" id="1.10.150.60">
    <property type="entry name" value="ARID DNA-binding domain"/>
    <property type="match status" value="1"/>
</dbReference>
<dbReference type="AlphaFoldDB" id="A0A392NBR8"/>
<dbReference type="Pfam" id="PF01388">
    <property type="entry name" value="ARID"/>
    <property type="match status" value="1"/>
</dbReference>
<dbReference type="InterPro" id="IPR001606">
    <property type="entry name" value="ARID_dom"/>
</dbReference>
<name>A0A392NBR8_9FABA</name>
<evidence type="ECO:0000313" key="2">
    <source>
        <dbReference type="EMBL" id="MCH96921.1"/>
    </source>
</evidence>
<accession>A0A392NBR8</accession>
<dbReference type="GO" id="GO:0003677">
    <property type="term" value="F:DNA binding"/>
    <property type="evidence" value="ECO:0007669"/>
    <property type="project" value="InterPro"/>
</dbReference>
<dbReference type="SMART" id="SM00501">
    <property type="entry name" value="BRIGHT"/>
    <property type="match status" value="1"/>
</dbReference>
<dbReference type="EMBL" id="LXQA010033654">
    <property type="protein sequence ID" value="MCH96921.1"/>
    <property type="molecule type" value="Genomic_DNA"/>
</dbReference>
<evidence type="ECO:0000259" key="1">
    <source>
        <dbReference type="PROSITE" id="PS51011"/>
    </source>
</evidence>
<organism evidence="2 3">
    <name type="scientific">Trifolium medium</name>
    <dbReference type="NCBI Taxonomy" id="97028"/>
    <lineage>
        <taxon>Eukaryota</taxon>
        <taxon>Viridiplantae</taxon>
        <taxon>Streptophyta</taxon>
        <taxon>Embryophyta</taxon>
        <taxon>Tracheophyta</taxon>
        <taxon>Spermatophyta</taxon>
        <taxon>Magnoliopsida</taxon>
        <taxon>eudicotyledons</taxon>
        <taxon>Gunneridae</taxon>
        <taxon>Pentapetalae</taxon>
        <taxon>rosids</taxon>
        <taxon>fabids</taxon>
        <taxon>Fabales</taxon>
        <taxon>Fabaceae</taxon>
        <taxon>Papilionoideae</taxon>
        <taxon>50 kb inversion clade</taxon>
        <taxon>NPAAA clade</taxon>
        <taxon>Hologalegina</taxon>
        <taxon>IRL clade</taxon>
        <taxon>Trifolieae</taxon>
        <taxon>Trifolium</taxon>
    </lineage>
</organism>
<comment type="caution">
    <text evidence="2">The sequence shown here is derived from an EMBL/GenBank/DDBJ whole genome shotgun (WGS) entry which is preliminary data.</text>
</comment>
<dbReference type="InterPro" id="IPR036431">
    <property type="entry name" value="ARID_dom_sf"/>
</dbReference>
<dbReference type="PROSITE" id="PS51011">
    <property type="entry name" value="ARID"/>
    <property type="match status" value="1"/>
</dbReference>
<dbReference type="Proteomes" id="UP000265520">
    <property type="component" value="Unassembled WGS sequence"/>
</dbReference>
<protein>
    <submittedName>
        <fullName evidence="2">AT-rich interactive domain-containing protein 2-like</fullName>
    </submittedName>
</protein>
<evidence type="ECO:0000313" key="3">
    <source>
        <dbReference type="Proteomes" id="UP000265520"/>
    </source>
</evidence>
<dbReference type="SMART" id="SM01014">
    <property type="entry name" value="ARID"/>
    <property type="match status" value="1"/>
</dbReference>
<gene>
    <name evidence="2" type="ORF">A2U01_0017912</name>
</gene>
<proteinExistence type="predicted"/>
<feature type="domain" description="ARID" evidence="1">
    <location>
        <begin position="35"/>
        <end position="128"/>
    </location>
</feature>
<sequence length="188" mass="21038">MENGSSLDLLEAKTFTESHGNGDCLIEDRVDHDSAKQKSLFSQQFSVYLEENCSRGNVRPVPVILGDGQLLDLYQLFSLVKEKGGYDAVSRKGLWYSVIIELGLDLHVLASVKLIYDKYLRDFEGWLSKTKRVTVNQTSDGSLLGTENLNNKLPNFHMNAEPLPNFLAVRKNAEPNSGSSSQVYFQCT</sequence>
<keyword evidence="3" id="KW-1185">Reference proteome</keyword>